<evidence type="ECO:0000256" key="4">
    <source>
        <dbReference type="ARBA" id="ARBA00023239"/>
    </source>
</evidence>
<keyword evidence="3" id="KW-0663">Pyridoxal phosphate</keyword>
<organism evidence="7 8">
    <name type="scientific">Lutimaribacter marinistellae</name>
    <dbReference type="NCBI Taxonomy" id="1820329"/>
    <lineage>
        <taxon>Bacteria</taxon>
        <taxon>Pseudomonadati</taxon>
        <taxon>Pseudomonadota</taxon>
        <taxon>Alphaproteobacteria</taxon>
        <taxon>Rhodobacterales</taxon>
        <taxon>Roseobacteraceae</taxon>
        <taxon>Lutimaribacter</taxon>
    </lineage>
</organism>
<dbReference type="InterPro" id="IPR015421">
    <property type="entry name" value="PyrdxlP-dep_Trfase_major"/>
</dbReference>
<dbReference type="PANTHER" id="PTHR43525">
    <property type="entry name" value="PROTEIN MALY"/>
    <property type="match status" value="1"/>
</dbReference>
<keyword evidence="4 7" id="KW-0456">Lyase</keyword>
<name>A0ABV7TK63_9RHOB</name>
<dbReference type="EC" id="4.4.1.13" evidence="2"/>
<keyword evidence="8" id="KW-1185">Reference proteome</keyword>
<dbReference type="NCBIfam" id="TIGR04350">
    <property type="entry name" value="C_S_lyase_PatB"/>
    <property type="match status" value="1"/>
</dbReference>
<evidence type="ECO:0000256" key="1">
    <source>
        <dbReference type="ARBA" id="ARBA00001933"/>
    </source>
</evidence>
<dbReference type="Gene3D" id="3.90.1150.10">
    <property type="entry name" value="Aspartate Aminotransferase, domain 1"/>
    <property type="match status" value="1"/>
</dbReference>
<evidence type="ECO:0000313" key="7">
    <source>
        <dbReference type="EMBL" id="MFC3615287.1"/>
    </source>
</evidence>
<dbReference type="InterPro" id="IPR015422">
    <property type="entry name" value="PyrdxlP-dep_Trfase_small"/>
</dbReference>
<dbReference type="InterPro" id="IPR027619">
    <property type="entry name" value="C-S_lyase_PatB-like"/>
</dbReference>
<comment type="cofactor">
    <cofactor evidence="1">
        <name>pyridoxal 5'-phosphate</name>
        <dbReference type="ChEBI" id="CHEBI:597326"/>
    </cofactor>
</comment>
<evidence type="ECO:0000256" key="3">
    <source>
        <dbReference type="ARBA" id="ARBA00022898"/>
    </source>
</evidence>
<protein>
    <recommendedName>
        <fullName evidence="2">cysteine-S-conjugate beta-lyase</fullName>
        <ecNumber evidence="2">4.4.1.13</ecNumber>
    </recommendedName>
</protein>
<evidence type="ECO:0000313" key="8">
    <source>
        <dbReference type="Proteomes" id="UP001595629"/>
    </source>
</evidence>
<gene>
    <name evidence="7" type="ORF">ACFORG_16110</name>
</gene>
<evidence type="ECO:0000256" key="2">
    <source>
        <dbReference type="ARBA" id="ARBA00012224"/>
    </source>
</evidence>
<dbReference type="InterPro" id="IPR004839">
    <property type="entry name" value="Aminotransferase_I/II_large"/>
</dbReference>
<dbReference type="EMBL" id="JBHRXI010000016">
    <property type="protein sequence ID" value="MFC3615287.1"/>
    <property type="molecule type" value="Genomic_DNA"/>
</dbReference>
<dbReference type="CDD" id="cd00609">
    <property type="entry name" value="AAT_like"/>
    <property type="match status" value="1"/>
</dbReference>
<dbReference type="InterPro" id="IPR051798">
    <property type="entry name" value="Class-II_PLP-Dep_Aminotrans"/>
</dbReference>
<comment type="caution">
    <text evidence="7">The sequence shown here is derived from an EMBL/GenBank/DDBJ whole genome shotgun (WGS) entry which is preliminary data.</text>
</comment>
<dbReference type="SUPFAM" id="SSF53383">
    <property type="entry name" value="PLP-dependent transferases"/>
    <property type="match status" value="1"/>
</dbReference>
<proteinExistence type="inferred from homology"/>
<evidence type="ECO:0000259" key="6">
    <source>
        <dbReference type="Pfam" id="PF00155"/>
    </source>
</evidence>
<dbReference type="Gene3D" id="3.40.640.10">
    <property type="entry name" value="Type I PLP-dependent aspartate aminotransferase-like (Major domain)"/>
    <property type="match status" value="1"/>
</dbReference>
<dbReference type="Pfam" id="PF00155">
    <property type="entry name" value="Aminotran_1_2"/>
    <property type="match status" value="1"/>
</dbReference>
<evidence type="ECO:0000256" key="5">
    <source>
        <dbReference type="ARBA" id="ARBA00037974"/>
    </source>
</evidence>
<accession>A0ABV7TK63</accession>
<comment type="similarity">
    <text evidence="5">Belongs to the class-II pyridoxal-phosphate-dependent aminotransferase family. MalY/PatB cystathionine beta-lyase subfamily.</text>
</comment>
<sequence>MAEFDFDGEIDRRVVPALKHHRIVLGADGMDLFPAGVADMDFRVAPCITDAIAARAAHGVYGYETVPDGLIPELTGWLENRHGWKVDPSHILRAPNVLNALAMAANAFTEPGDGIIVQPPVFFDFADIIAENGRRMVENPLILRDGQYEMDFNGLDHAARDPKTRMIFLCNPHNPVGRVWTAEELARVGAICRLHGVLVVTDEIHGSITFPGHPYTPFATLSAEDALNSVTCLSPAKSFNIAACCSAFTVVPDDTGRRALEAENSRLTVNKNNAFASVAMQTAYAEGASWLDAVMVYLRGNLDLVRRRLADVPGITLIEPEGTFLLWIDFRGLGLESDDLTAFLRRQAGWAITRGIAFGPQGAGFGRLNMACPRARLAKALDRLALATRAGS</sequence>
<dbReference type="PANTHER" id="PTHR43525:SF1">
    <property type="entry name" value="PROTEIN MALY"/>
    <property type="match status" value="1"/>
</dbReference>
<dbReference type="GO" id="GO:0047804">
    <property type="term" value="F:cysteine-S-conjugate beta-lyase activity"/>
    <property type="evidence" value="ECO:0007669"/>
    <property type="project" value="UniProtKB-EC"/>
</dbReference>
<dbReference type="Proteomes" id="UP001595629">
    <property type="component" value="Unassembled WGS sequence"/>
</dbReference>
<feature type="domain" description="Aminotransferase class I/classII large" evidence="6">
    <location>
        <begin position="68"/>
        <end position="384"/>
    </location>
</feature>
<dbReference type="InterPro" id="IPR015424">
    <property type="entry name" value="PyrdxlP-dep_Trfase"/>
</dbReference>
<reference evidence="8" key="1">
    <citation type="journal article" date="2019" name="Int. J. Syst. Evol. Microbiol.">
        <title>The Global Catalogue of Microorganisms (GCM) 10K type strain sequencing project: providing services to taxonomists for standard genome sequencing and annotation.</title>
        <authorList>
            <consortium name="The Broad Institute Genomics Platform"/>
            <consortium name="The Broad Institute Genome Sequencing Center for Infectious Disease"/>
            <person name="Wu L."/>
            <person name="Ma J."/>
        </authorList>
    </citation>
    <scope>NUCLEOTIDE SEQUENCE [LARGE SCALE GENOMIC DNA]</scope>
    <source>
        <strain evidence="8">KCTC 42911</strain>
    </source>
</reference>
<dbReference type="RefSeq" id="WP_386736541.1">
    <property type="nucleotide sequence ID" value="NZ_JBHRXI010000016.1"/>
</dbReference>